<dbReference type="SUPFAM" id="SSF52833">
    <property type="entry name" value="Thioredoxin-like"/>
    <property type="match status" value="1"/>
</dbReference>
<evidence type="ECO:0000256" key="2">
    <source>
        <dbReference type="SAM" id="SignalP"/>
    </source>
</evidence>
<gene>
    <name evidence="3" type="ORF">EZS28_013406</name>
</gene>
<feature type="region of interest" description="Disordered" evidence="1">
    <location>
        <begin position="45"/>
        <end position="73"/>
    </location>
</feature>
<accession>A0A5J4W8U0</accession>
<protein>
    <recommendedName>
        <fullName evidence="5">Thioredoxin domain-containing protein</fullName>
    </recommendedName>
</protein>
<name>A0A5J4W8U0_9EUKA</name>
<keyword evidence="2" id="KW-0732">Signal</keyword>
<feature type="chain" id="PRO_5023836162" description="Thioredoxin domain-containing protein" evidence="2">
    <location>
        <begin position="23"/>
        <end position="115"/>
    </location>
</feature>
<evidence type="ECO:0000313" key="4">
    <source>
        <dbReference type="Proteomes" id="UP000324800"/>
    </source>
</evidence>
<dbReference type="OrthoDB" id="427280at2759"/>
<dbReference type="Gene3D" id="3.40.30.10">
    <property type="entry name" value="Glutaredoxin"/>
    <property type="match status" value="1"/>
</dbReference>
<evidence type="ECO:0000313" key="3">
    <source>
        <dbReference type="EMBL" id="KAA6391066.1"/>
    </source>
</evidence>
<dbReference type="Proteomes" id="UP000324800">
    <property type="component" value="Unassembled WGS sequence"/>
</dbReference>
<reference evidence="3 4" key="1">
    <citation type="submission" date="2019-03" db="EMBL/GenBank/DDBJ databases">
        <title>Single cell metagenomics reveals metabolic interactions within the superorganism composed of flagellate Streblomastix strix and complex community of Bacteroidetes bacteria on its surface.</title>
        <authorList>
            <person name="Treitli S.C."/>
            <person name="Kolisko M."/>
            <person name="Husnik F."/>
            <person name="Keeling P."/>
            <person name="Hampl V."/>
        </authorList>
    </citation>
    <scope>NUCLEOTIDE SEQUENCE [LARGE SCALE GENOMIC DNA]</scope>
    <source>
        <strain evidence="3">ST1C</strain>
    </source>
</reference>
<dbReference type="EMBL" id="SNRW01003008">
    <property type="protein sequence ID" value="KAA6391066.1"/>
    <property type="molecule type" value="Genomic_DNA"/>
</dbReference>
<proteinExistence type="predicted"/>
<feature type="compositionally biased region" description="Basic and acidic residues" evidence="1">
    <location>
        <begin position="46"/>
        <end position="57"/>
    </location>
</feature>
<organism evidence="3 4">
    <name type="scientific">Streblomastix strix</name>
    <dbReference type="NCBI Taxonomy" id="222440"/>
    <lineage>
        <taxon>Eukaryota</taxon>
        <taxon>Metamonada</taxon>
        <taxon>Preaxostyla</taxon>
        <taxon>Oxymonadida</taxon>
        <taxon>Streblomastigidae</taxon>
        <taxon>Streblomastix</taxon>
    </lineage>
</organism>
<comment type="caution">
    <text evidence="3">The sequence shown here is derived from an EMBL/GenBank/DDBJ whole genome shotgun (WGS) entry which is preliminary data.</text>
</comment>
<sequence>MATAKRKRLSLLLGSLICSSIAFLLVGDSSTIAKATVITQTVKAVEPTRQDDKKPDQVPEVTPPTQHHVKKEEESKEFIKNAVVSLNPETFEQKLRSDELWIVKFFNPGCGHCIV</sequence>
<feature type="signal peptide" evidence="2">
    <location>
        <begin position="1"/>
        <end position="22"/>
    </location>
</feature>
<dbReference type="AlphaFoldDB" id="A0A5J4W8U0"/>
<evidence type="ECO:0000256" key="1">
    <source>
        <dbReference type="SAM" id="MobiDB-lite"/>
    </source>
</evidence>
<evidence type="ECO:0008006" key="5">
    <source>
        <dbReference type="Google" id="ProtNLM"/>
    </source>
</evidence>
<dbReference type="InterPro" id="IPR036249">
    <property type="entry name" value="Thioredoxin-like_sf"/>
</dbReference>